<gene>
    <name evidence="1" type="ORF">SAMN05421756_101267</name>
</gene>
<dbReference type="AlphaFoldDB" id="A0A1H8ZJ83"/>
<protein>
    <recommendedName>
        <fullName evidence="3">Phospholipase_D-nuclease N-terminal</fullName>
    </recommendedName>
</protein>
<organism evidence="1 2">
    <name type="scientific">Microlunatus flavus</name>
    <dbReference type="NCBI Taxonomy" id="1036181"/>
    <lineage>
        <taxon>Bacteria</taxon>
        <taxon>Bacillati</taxon>
        <taxon>Actinomycetota</taxon>
        <taxon>Actinomycetes</taxon>
        <taxon>Propionibacteriales</taxon>
        <taxon>Propionibacteriaceae</taxon>
        <taxon>Microlunatus</taxon>
    </lineage>
</organism>
<evidence type="ECO:0008006" key="3">
    <source>
        <dbReference type="Google" id="ProtNLM"/>
    </source>
</evidence>
<accession>A0A1H8ZJ83</accession>
<dbReference type="Proteomes" id="UP000198504">
    <property type="component" value="Unassembled WGS sequence"/>
</dbReference>
<sequence>MSSSSRRPAVLLPALAGHVLVTALVWRDLARRPASGVRGGKNLWRALSALNTGGSLAYVLLGRRG</sequence>
<reference evidence="2" key="1">
    <citation type="submission" date="2016-10" db="EMBL/GenBank/DDBJ databases">
        <authorList>
            <person name="Varghese N."/>
            <person name="Submissions S."/>
        </authorList>
    </citation>
    <scope>NUCLEOTIDE SEQUENCE [LARGE SCALE GENOMIC DNA]</scope>
    <source>
        <strain evidence="2">CGMCC 4.6856</strain>
    </source>
</reference>
<keyword evidence="2" id="KW-1185">Reference proteome</keyword>
<dbReference type="OrthoDB" id="5125307at2"/>
<dbReference type="RefSeq" id="WP_091177327.1">
    <property type="nucleotide sequence ID" value="NZ_FOFA01000001.1"/>
</dbReference>
<name>A0A1H8ZJ83_9ACTN</name>
<dbReference type="EMBL" id="FOFA01000001">
    <property type="protein sequence ID" value="SEP64526.1"/>
    <property type="molecule type" value="Genomic_DNA"/>
</dbReference>
<evidence type="ECO:0000313" key="2">
    <source>
        <dbReference type="Proteomes" id="UP000198504"/>
    </source>
</evidence>
<proteinExistence type="predicted"/>
<evidence type="ECO:0000313" key="1">
    <source>
        <dbReference type="EMBL" id="SEP64526.1"/>
    </source>
</evidence>